<gene>
    <name evidence="1" type="ORF">BN1080_03301</name>
</gene>
<organism evidence="1 2">
    <name type="scientific">Planococcus massiliensis</name>
    <dbReference type="NCBI Taxonomy" id="1499687"/>
    <lineage>
        <taxon>Bacteria</taxon>
        <taxon>Bacillati</taxon>
        <taxon>Bacillota</taxon>
        <taxon>Bacilli</taxon>
        <taxon>Bacillales</taxon>
        <taxon>Caryophanaceae</taxon>
        <taxon>Planococcus</taxon>
    </lineage>
</organism>
<dbReference type="AlphaFoldDB" id="A0A098EPR6"/>
<reference evidence="1 2" key="1">
    <citation type="submission" date="2014-09" db="EMBL/GenBank/DDBJ databases">
        <authorList>
            <person name="Urmite Genomes Urmite Genomes"/>
        </authorList>
    </citation>
    <scope>NUCLEOTIDE SEQUENCE [LARGE SCALE GENOMIC DNA]</scope>
    <source>
        <strain evidence="1 2">ES2</strain>
    </source>
</reference>
<dbReference type="STRING" id="1499687.BN1080_03301"/>
<protein>
    <submittedName>
        <fullName evidence="1">Uncharacterized protein</fullName>
    </submittedName>
</protein>
<dbReference type="EMBL" id="CCXS01000001">
    <property type="protein sequence ID" value="CEG24279.1"/>
    <property type="molecule type" value="Genomic_DNA"/>
</dbReference>
<evidence type="ECO:0000313" key="2">
    <source>
        <dbReference type="Proteomes" id="UP000043699"/>
    </source>
</evidence>
<sequence length="67" mass="7865">MKKVFYTYDILLTTGEWLRNIRMEGALEDNFPGVAVSFIQVETEQEKPVALNMYHIVKAELIRVEEF</sequence>
<proteinExistence type="predicted"/>
<name>A0A098EPR6_9BACL</name>
<evidence type="ECO:0000313" key="1">
    <source>
        <dbReference type="EMBL" id="CEG24279.1"/>
    </source>
</evidence>
<accession>A0A098EPR6</accession>
<dbReference type="Proteomes" id="UP000043699">
    <property type="component" value="Unassembled WGS sequence"/>
</dbReference>
<keyword evidence="2" id="KW-1185">Reference proteome</keyword>
<dbReference type="RefSeq" id="WP_052653741.1">
    <property type="nucleotide sequence ID" value="NZ_CCXS01000001.1"/>
</dbReference>
<dbReference type="OrthoDB" id="2390271at2"/>